<evidence type="ECO:0000256" key="2">
    <source>
        <dbReference type="SAM" id="Phobius"/>
    </source>
</evidence>
<keyword evidence="2" id="KW-0472">Membrane</keyword>
<dbReference type="KEGG" id="thes:FHQ07_11245"/>
<evidence type="ECO:0008006" key="5">
    <source>
        <dbReference type="Google" id="ProtNLM"/>
    </source>
</evidence>
<protein>
    <recommendedName>
        <fullName evidence="5">Ribosomal protein L7/L12 C-terminal domain-containing protein</fullName>
    </recommendedName>
</protein>
<dbReference type="RefSeq" id="WP_139716891.1">
    <property type="nucleotide sequence ID" value="NZ_CP040871.1"/>
</dbReference>
<feature type="region of interest" description="Disordered" evidence="1">
    <location>
        <begin position="74"/>
        <end position="96"/>
    </location>
</feature>
<organism evidence="3 4">
    <name type="scientific">Thermomonas aquatica</name>
    <dbReference type="NCBI Taxonomy" id="2202149"/>
    <lineage>
        <taxon>Bacteria</taxon>
        <taxon>Pseudomonadati</taxon>
        <taxon>Pseudomonadota</taxon>
        <taxon>Gammaproteobacteria</taxon>
        <taxon>Lysobacterales</taxon>
        <taxon>Lysobacteraceae</taxon>
        <taxon>Thermomonas</taxon>
    </lineage>
</organism>
<feature type="compositionally biased region" description="Low complexity" evidence="1">
    <location>
        <begin position="74"/>
        <end position="83"/>
    </location>
</feature>
<evidence type="ECO:0000256" key="1">
    <source>
        <dbReference type="SAM" id="MobiDB-lite"/>
    </source>
</evidence>
<reference evidence="3 4" key="1">
    <citation type="submission" date="2019-06" db="EMBL/GenBank/DDBJ databases">
        <title>Thermomonas aquatica sp. nov., isolated from an industrial wastewater treatment plant.</title>
        <authorList>
            <person name="Jeon J.H."/>
            <person name="Park D.-S."/>
        </authorList>
    </citation>
    <scope>NUCLEOTIDE SEQUENCE [LARGE SCALE GENOMIC DNA]</scope>
    <source>
        <strain evidence="3 4">SY21</strain>
    </source>
</reference>
<sequence length="130" mass="13662">MITIPPPSQRRKPDRQQVQDAAANAGLVLPDVAVLALQQGRVIEAIKLIRTANPGLDLARAKAVMERMQAQARSAAAGEASAGDGKPAMPVQSRRQPTVVMGDPPGQLRWLLVAVVLVLAVAWIGFGATA</sequence>
<accession>A0A5B7ZRM1</accession>
<gene>
    <name evidence="3" type="ORF">FHQ07_11245</name>
</gene>
<dbReference type="Proteomes" id="UP000308149">
    <property type="component" value="Chromosome"/>
</dbReference>
<dbReference type="EMBL" id="CP040871">
    <property type="protein sequence ID" value="QDA57841.1"/>
    <property type="molecule type" value="Genomic_DNA"/>
</dbReference>
<feature type="transmembrane region" description="Helical" evidence="2">
    <location>
        <begin position="110"/>
        <end position="128"/>
    </location>
</feature>
<dbReference type="OrthoDB" id="6059307at2"/>
<name>A0A5B7ZRM1_9GAMM</name>
<proteinExistence type="predicted"/>
<dbReference type="AlphaFoldDB" id="A0A5B7ZRM1"/>
<evidence type="ECO:0000313" key="4">
    <source>
        <dbReference type="Proteomes" id="UP000308149"/>
    </source>
</evidence>
<keyword evidence="4" id="KW-1185">Reference proteome</keyword>
<keyword evidence="2" id="KW-0812">Transmembrane</keyword>
<keyword evidence="2" id="KW-1133">Transmembrane helix</keyword>
<evidence type="ECO:0000313" key="3">
    <source>
        <dbReference type="EMBL" id="QDA57841.1"/>
    </source>
</evidence>